<keyword evidence="1" id="KW-0812">Transmembrane</keyword>
<reference evidence="2 3" key="2">
    <citation type="submission" date="2018-11" db="EMBL/GenBank/DDBJ databases">
        <authorList>
            <consortium name="Pathogen Informatics"/>
        </authorList>
    </citation>
    <scope>NUCLEOTIDE SEQUENCE [LARGE SCALE GENOMIC DNA]</scope>
</reference>
<proteinExistence type="predicted"/>
<keyword evidence="3" id="KW-1185">Reference proteome</keyword>
<evidence type="ECO:0000313" key="2">
    <source>
        <dbReference type="EMBL" id="VDO62766.1"/>
    </source>
</evidence>
<organism evidence="4">
    <name type="scientific">Onchocerca flexuosa</name>
    <dbReference type="NCBI Taxonomy" id="387005"/>
    <lineage>
        <taxon>Eukaryota</taxon>
        <taxon>Metazoa</taxon>
        <taxon>Ecdysozoa</taxon>
        <taxon>Nematoda</taxon>
        <taxon>Chromadorea</taxon>
        <taxon>Rhabditida</taxon>
        <taxon>Spirurina</taxon>
        <taxon>Spiruromorpha</taxon>
        <taxon>Filarioidea</taxon>
        <taxon>Onchocercidae</taxon>
        <taxon>Onchocerca</taxon>
    </lineage>
</organism>
<gene>
    <name evidence="2" type="ORF">OFLC_LOCUS9719</name>
</gene>
<sequence length="188" mass="21613">MGYIIIRNIANDGNVLKPIILDAVLKLWNLIQEIKIEGERNDSTFDYASICVKFPTSPEFDEIVANILMHKSFRLHEECVSNPLITAFKMFVNGDLNPKNDTIDKAILKLVANSFSSDLLINICNFLGGITFDEKHQISGHAENFCLFFFLQFHLFSNVSISFLIFEFLKTDYILKLQLTMLYFKITD</sequence>
<keyword evidence="1" id="KW-0472">Membrane</keyword>
<dbReference type="AlphaFoldDB" id="A0A183HQF8"/>
<evidence type="ECO:0000313" key="3">
    <source>
        <dbReference type="Proteomes" id="UP000267606"/>
    </source>
</evidence>
<accession>A0A183HQF8</accession>
<evidence type="ECO:0000256" key="1">
    <source>
        <dbReference type="SAM" id="Phobius"/>
    </source>
</evidence>
<keyword evidence="1" id="KW-1133">Transmembrane helix</keyword>
<reference evidence="4" key="1">
    <citation type="submission" date="2016-06" db="UniProtKB">
        <authorList>
            <consortium name="WormBaseParasite"/>
        </authorList>
    </citation>
    <scope>IDENTIFICATION</scope>
</reference>
<feature type="transmembrane region" description="Helical" evidence="1">
    <location>
        <begin position="147"/>
        <end position="169"/>
    </location>
</feature>
<dbReference type="Proteomes" id="UP000267606">
    <property type="component" value="Unassembled WGS sequence"/>
</dbReference>
<protein>
    <submittedName>
        <fullName evidence="2 4">Uncharacterized protein</fullName>
    </submittedName>
</protein>
<name>A0A183HQF8_9BILA</name>
<evidence type="ECO:0000313" key="4">
    <source>
        <dbReference type="WBParaSite" id="OFLC_0000971901-mRNA-1"/>
    </source>
</evidence>
<dbReference type="EMBL" id="UZAJ01012229">
    <property type="protein sequence ID" value="VDO62766.1"/>
    <property type="molecule type" value="Genomic_DNA"/>
</dbReference>
<dbReference type="WBParaSite" id="OFLC_0000971901-mRNA-1">
    <property type="protein sequence ID" value="OFLC_0000971901-mRNA-1"/>
    <property type="gene ID" value="OFLC_0000971901"/>
</dbReference>